<feature type="transmembrane region" description="Helical" evidence="1">
    <location>
        <begin position="77"/>
        <end position="99"/>
    </location>
</feature>
<protein>
    <submittedName>
        <fullName evidence="2">Uncharacterized protein</fullName>
    </submittedName>
</protein>
<evidence type="ECO:0000313" key="2">
    <source>
        <dbReference type="EMBL" id="KAF7718462.1"/>
    </source>
</evidence>
<name>A0A8J8WJ23_9EURO</name>
<dbReference type="Proteomes" id="UP000631181">
    <property type="component" value="Unassembled WGS sequence"/>
</dbReference>
<keyword evidence="3" id="KW-1185">Reference proteome</keyword>
<evidence type="ECO:0000256" key="1">
    <source>
        <dbReference type="SAM" id="Phobius"/>
    </source>
</evidence>
<evidence type="ECO:0000313" key="3">
    <source>
        <dbReference type="Proteomes" id="UP000631181"/>
    </source>
</evidence>
<accession>A0A8J8WJ23</accession>
<dbReference type="AlphaFoldDB" id="A0A8J8WJ23"/>
<dbReference type="EMBL" id="WIWV01000015">
    <property type="protein sequence ID" value="KAF7718462.1"/>
    <property type="molecule type" value="Genomic_DNA"/>
</dbReference>
<keyword evidence="1" id="KW-0472">Membrane</keyword>
<dbReference type="OrthoDB" id="4365770at2759"/>
<feature type="transmembrane region" description="Helical" evidence="1">
    <location>
        <begin position="168"/>
        <end position="187"/>
    </location>
</feature>
<feature type="transmembrane region" description="Helical" evidence="1">
    <location>
        <begin position="42"/>
        <end position="65"/>
    </location>
</feature>
<comment type="caution">
    <text evidence="2">The sequence shown here is derived from an EMBL/GenBank/DDBJ whole genome shotgun (WGS) entry which is preliminary data.</text>
</comment>
<gene>
    <name evidence="2" type="ORF">PECM_002150</name>
</gene>
<keyword evidence="1" id="KW-1133">Transmembrane helix</keyword>
<organism evidence="2 3">
    <name type="scientific">Penicillium ucsense</name>
    <dbReference type="NCBI Taxonomy" id="2839758"/>
    <lineage>
        <taxon>Eukaryota</taxon>
        <taxon>Fungi</taxon>
        <taxon>Dikarya</taxon>
        <taxon>Ascomycota</taxon>
        <taxon>Pezizomycotina</taxon>
        <taxon>Eurotiomycetes</taxon>
        <taxon>Eurotiomycetidae</taxon>
        <taxon>Eurotiales</taxon>
        <taxon>Aspergillaceae</taxon>
        <taxon>Penicillium</taxon>
    </lineage>
</organism>
<keyword evidence="1" id="KW-0812">Transmembrane</keyword>
<proteinExistence type="predicted"/>
<feature type="transmembrane region" description="Helical" evidence="1">
    <location>
        <begin position="199"/>
        <end position="221"/>
    </location>
</feature>
<feature type="transmembrane region" description="Helical" evidence="1">
    <location>
        <begin position="241"/>
        <end position="259"/>
    </location>
</feature>
<feature type="transmembrane region" description="Helical" evidence="1">
    <location>
        <begin position="119"/>
        <end position="142"/>
    </location>
</feature>
<sequence length="260" mass="29423">MEQSRVSYAIILAAVLAEWIVFAGLIIAIFRRKRQGKGLILGRSLLVSCVASFTTDTLGLVVSSLQLAQSQAAGVNLIAIFIQQFAYLFAACTTFHVLYRLAHIFQQRHTGRSSPSLTLCHAICLVVIALTCVLEWSLYVVYACGEVFLKTPRTMLEAFHWSQCARYLVHWLASSEILAWAVIVTIRSSTRDRQIKRPALLFLVSSVLFFAVNFFWAVIAIDRGMIRWLNHRVPSNRAQVLWFDTIFELLCISIGYIYVL</sequence>
<feature type="transmembrane region" description="Helical" evidence="1">
    <location>
        <begin position="6"/>
        <end position="30"/>
    </location>
</feature>
<reference evidence="2" key="1">
    <citation type="journal article" date="2020" name="Front. Microbiol.">
        <title>Gene regulatory networks of Penicillium echinulatum 2HH and Penicillium oxalicum 114-2 inferred by a computational biology approach.</title>
        <authorList>
            <person name="Lenz A.R."/>
            <person name="Galan-Vasquez E."/>
            <person name="Balbinot E."/>
            <person name="De Abreu F.P."/>
            <person name="De Oliveira N.S."/>
            <person name="Da Rosa L.O."/>
            <person name="De Avila E Silva S."/>
            <person name="Camassola M."/>
            <person name="Dillon A.J.P."/>
            <person name="Perez-Rueda E."/>
        </authorList>
    </citation>
    <scope>NUCLEOTIDE SEQUENCE</scope>
    <source>
        <strain evidence="2">S1M29</strain>
    </source>
</reference>